<dbReference type="WBParaSite" id="sdigi.contig61.g3298.t1">
    <property type="protein sequence ID" value="sdigi.contig61.g3298.t1"/>
    <property type="gene ID" value="sdigi.contig61.g3298"/>
</dbReference>
<organism evidence="1 2">
    <name type="scientific">Setaria digitata</name>
    <dbReference type="NCBI Taxonomy" id="48799"/>
    <lineage>
        <taxon>Eukaryota</taxon>
        <taxon>Metazoa</taxon>
        <taxon>Ecdysozoa</taxon>
        <taxon>Nematoda</taxon>
        <taxon>Chromadorea</taxon>
        <taxon>Rhabditida</taxon>
        <taxon>Spirurina</taxon>
        <taxon>Spiruromorpha</taxon>
        <taxon>Filarioidea</taxon>
        <taxon>Setariidae</taxon>
        <taxon>Setaria</taxon>
    </lineage>
</organism>
<dbReference type="AlphaFoldDB" id="A0A915Q2C3"/>
<dbReference type="Proteomes" id="UP000887581">
    <property type="component" value="Unplaced"/>
</dbReference>
<accession>A0A915Q2C3</accession>
<evidence type="ECO:0000313" key="2">
    <source>
        <dbReference type="WBParaSite" id="sdigi.contig61.g3298.t1"/>
    </source>
</evidence>
<keyword evidence="1" id="KW-1185">Reference proteome</keyword>
<reference evidence="2" key="1">
    <citation type="submission" date="2022-11" db="UniProtKB">
        <authorList>
            <consortium name="WormBaseParasite"/>
        </authorList>
    </citation>
    <scope>IDENTIFICATION</scope>
</reference>
<evidence type="ECO:0000313" key="1">
    <source>
        <dbReference type="Proteomes" id="UP000887581"/>
    </source>
</evidence>
<name>A0A915Q2C3_9BILA</name>
<proteinExistence type="predicted"/>
<sequence>MGYRSETRALCLQFEVLWYEVPAQQLRQQEHYSDSRETETKNDYEVLKILTTCYRKTIKLQQNISRKDLNSMG</sequence>
<protein>
    <submittedName>
        <fullName evidence="2">Uncharacterized protein</fullName>
    </submittedName>
</protein>